<proteinExistence type="predicted"/>
<feature type="domain" description="PiggyBac transposable element-derived protein" evidence="1">
    <location>
        <begin position="1"/>
        <end position="70"/>
    </location>
</feature>
<dbReference type="Pfam" id="PF13843">
    <property type="entry name" value="DDE_Tnp_1_7"/>
    <property type="match status" value="1"/>
</dbReference>
<accession>A0A0L7QN00</accession>
<dbReference type="InterPro" id="IPR029526">
    <property type="entry name" value="PGBD"/>
</dbReference>
<name>A0A0L7QN00_9HYME</name>
<sequence>MKSKKAKYGIKFFELRTPDGYVLNIEIYKGKTNMETNVPKIQSLVLRLLDPYLYEGHRVFMDNFYNSVETNSLYGHPSC</sequence>
<organism evidence="2 3">
    <name type="scientific">Habropoda laboriosa</name>
    <dbReference type="NCBI Taxonomy" id="597456"/>
    <lineage>
        <taxon>Eukaryota</taxon>
        <taxon>Metazoa</taxon>
        <taxon>Ecdysozoa</taxon>
        <taxon>Arthropoda</taxon>
        <taxon>Hexapoda</taxon>
        <taxon>Insecta</taxon>
        <taxon>Pterygota</taxon>
        <taxon>Neoptera</taxon>
        <taxon>Endopterygota</taxon>
        <taxon>Hymenoptera</taxon>
        <taxon>Apocrita</taxon>
        <taxon>Aculeata</taxon>
        <taxon>Apoidea</taxon>
        <taxon>Anthophila</taxon>
        <taxon>Apidae</taxon>
        <taxon>Habropoda</taxon>
    </lineage>
</organism>
<dbReference type="AlphaFoldDB" id="A0A0L7QN00"/>
<dbReference type="Proteomes" id="UP000053825">
    <property type="component" value="Unassembled WGS sequence"/>
</dbReference>
<gene>
    <name evidence="2" type="ORF">WH47_10528</name>
</gene>
<keyword evidence="3" id="KW-1185">Reference proteome</keyword>
<evidence type="ECO:0000313" key="2">
    <source>
        <dbReference type="EMBL" id="KOC59934.1"/>
    </source>
</evidence>
<protein>
    <recommendedName>
        <fullName evidence="1">PiggyBac transposable element-derived protein domain-containing protein</fullName>
    </recommendedName>
</protein>
<dbReference type="EMBL" id="KQ414874">
    <property type="protein sequence ID" value="KOC59934.1"/>
    <property type="molecule type" value="Genomic_DNA"/>
</dbReference>
<evidence type="ECO:0000259" key="1">
    <source>
        <dbReference type="Pfam" id="PF13843"/>
    </source>
</evidence>
<reference evidence="2 3" key="1">
    <citation type="submission" date="2015-07" db="EMBL/GenBank/DDBJ databases">
        <title>The genome of Habropoda laboriosa.</title>
        <authorList>
            <person name="Pan H."/>
            <person name="Kapheim K."/>
        </authorList>
    </citation>
    <scope>NUCLEOTIDE SEQUENCE [LARGE SCALE GENOMIC DNA]</scope>
    <source>
        <strain evidence="2">0110345459</strain>
    </source>
</reference>
<evidence type="ECO:0000313" key="3">
    <source>
        <dbReference type="Proteomes" id="UP000053825"/>
    </source>
</evidence>